<dbReference type="AlphaFoldDB" id="A0A5S9F5B1"/>
<feature type="transmembrane region" description="Helical" evidence="1">
    <location>
        <begin position="6"/>
        <end position="24"/>
    </location>
</feature>
<dbReference type="KEGG" id="uam:UABAM_03848"/>
<accession>A0A5S9F5B1</accession>
<keyword evidence="1" id="KW-0812">Transmembrane</keyword>
<evidence type="ECO:0000313" key="2">
    <source>
        <dbReference type="EMBL" id="BBM85479.1"/>
    </source>
</evidence>
<feature type="transmembrane region" description="Helical" evidence="1">
    <location>
        <begin position="83"/>
        <end position="102"/>
    </location>
</feature>
<keyword evidence="3" id="KW-1185">Reference proteome</keyword>
<protein>
    <submittedName>
        <fullName evidence="2">Uncharacterized protein</fullName>
    </submittedName>
</protein>
<feature type="transmembrane region" description="Helical" evidence="1">
    <location>
        <begin position="109"/>
        <end position="132"/>
    </location>
</feature>
<sequence>MIHIMIIYSLCFLNFILIGICDAAGRNPLIYKRKYYYKSILHSIAVGHVLLAVVAVYSWTLWWNSTDADILWESFLAVSMMPIQLFVTYASIVLCTFLLYAIPNSELRSFVTVASFGPLTMMKAWIFIIGWFTFVSSTSDWRLISIWSLGTSAILFQKKLLNSLGFAHRLTYPQSLQFTENS</sequence>
<name>A0A5S9F5B1_UABAM</name>
<organism evidence="2 3">
    <name type="scientific">Uabimicrobium amorphum</name>
    <dbReference type="NCBI Taxonomy" id="2596890"/>
    <lineage>
        <taxon>Bacteria</taxon>
        <taxon>Pseudomonadati</taxon>
        <taxon>Planctomycetota</taxon>
        <taxon>Candidatus Uabimicrobiia</taxon>
        <taxon>Candidatus Uabimicrobiales</taxon>
        <taxon>Candidatus Uabimicrobiaceae</taxon>
        <taxon>Candidatus Uabimicrobium</taxon>
    </lineage>
</organism>
<dbReference type="RefSeq" id="WP_151969578.1">
    <property type="nucleotide sequence ID" value="NZ_AP019860.1"/>
</dbReference>
<gene>
    <name evidence="2" type="ORF">UABAM_03848</name>
</gene>
<evidence type="ECO:0000256" key="1">
    <source>
        <dbReference type="SAM" id="Phobius"/>
    </source>
</evidence>
<evidence type="ECO:0000313" key="3">
    <source>
        <dbReference type="Proteomes" id="UP000326354"/>
    </source>
</evidence>
<proteinExistence type="predicted"/>
<dbReference type="EMBL" id="AP019860">
    <property type="protein sequence ID" value="BBM85479.1"/>
    <property type="molecule type" value="Genomic_DNA"/>
</dbReference>
<reference evidence="2 3" key="1">
    <citation type="submission" date="2019-08" db="EMBL/GenBank/DDBJ databases">
        <title>Complete genome sequence of Candidatus Uab amorphum.</title>
        <authorList>
            <person name="Shiratori T."/>
            <person name="Suzuki S."/>
            <person name="Kakizawa Y."/>
            <person name="Ishida K."/>
        </authorList>
    </citation>
    <scope>NUCLEOTIDE SEQUENCE [LARGE SCALE GENOMIC DNA]</scope>
    <source>
        <strain evidence="2 3">SRT547</strain>
    </source>
</reference>
<keyword evidence="1" id="KW-1133">Transmembrane helix</keyword>
<feature type="transmembrane region" description="Helical" evidence="1">
    <location>
        <begin position="44"/>
        <end position="63"/>
    </location>
</feature>
<keyword evidence="1" id="KW-0472">Membrane</keyword>
<dbReference type="Proteomes" id="UP000326354">
    <property type="component" value="Chromosome"/>
</dbReference>